<evidence type="ECO:0000313" key="2">
    <source>
        <dbReference type="Proteomes" id="UP001500748"/>
    </source>
</evidence>
<dbReference type="Proteomes" id="UP001500748">
    <property type="component" value="Unassembled WGS sequence"/>
</dbReference>
<gene>
    <name evidence="1" type="ORF">GCM10022423_26240</name>
</gene>
<dbReference type="EMBL" id="BAABDU010000004">
    <property type="protein sequence ID" value="GAA3771041.1"/>
    <property type="molecule type" value="Genomic_DNA"/>
</dbReference>
<proteinExistence type="predicted"/>
<comment type="caution">
    <text evidence="1">The sequence shown here is derived from an EMBL/GenBank/DDBJ whole genome shotgun (WGS) entry which is preliminary data.</text>
</comment>
<name>A0ABP7GPT9_9FLAO</name>
<reference evidence="2" key="1">
    <citation type="journal article" date="2019" name="Int. J. Syst. Evol. Microbiol.">
        <title>The Global Catalogue of Microorganisms (GCM) 10K type strain sequencing project: providing services to taxonomists for standard genome sequencing and annotation.</title>
        <authorList>
            <consortium name="The Broad Institute Genomics Platform"/>
            <consortium name="The Broad Institute Genome Sequencing Center for Infectious Disease"/>
            <person name="Wu L."/>
            <person name="Ma J."/>
        </authorList>
    </citation>
    <scope>NUCLEOTIDE SEQUENCE [LARGE SCALE GENOMIC DNA]</scope>
    <source>
        <strain evidence="2">JCM 17337</strain>
    </source>
</reference>
<protein>
    <submittedName>
        <fullName evidence="1">Uncharacterized protein</fullName>
    </submittedName>
</protein>
<keyword evidence="2" id="KW-1185">Reference proteome</keyword>
<sequence length="54" mass="6073">MFLNTSKSKPDSFLKPVGFVILRKTQKLSNLETLKNHSFVTIIEALNPAARLSQ</sequence>
<evidence type="ECO:0000313" key="1">
    <source>
        <dbReference type="EMBL" id="GAA3771041.1"/>
    </source>
</evidence>
<organism evidence="1 2">
    <name type="scientific">Flavobacterium ginsengiterrae</name>
    <dbReference type="NCBI Taxonomy" id="871695"/>
    <lineage>
        <taxon>Bacteria</taxon>
        <taxon>Pseudomonadati</taxon>
        <taxon>Bacteroidota</taxon>
        <taxon>Flavobacteriia</taxon>
        <taxon>Flavobacteriales</taxon>
        <taxon>Flavobacteriaceae</taxon>
        <taxon>Flavobacterium</taxon>
    </lineage>
</organism>
<accession>A0ABP7GPT9</accession>